<dbReference type="Proteomes" id="UP000767238">
    <property type="component" value="Unassembled WGS sequence"/>
</dbReference>
<proteinExistence type="predicted"/>
<dbReference type="EMBL" id="JAHFXF010000002">
    <property type="protein sequence ID" value="KAG9701278.1"/>
    <property type="molecule type" value="Genomic_DNA"/>
</dbReference>
<evidence type="ECO:0000313" key="3">
    <source>
        <dbReference type="EMBL" id="KAH0214419.1"/>
    </source>
</evidence>
<dbReference type="Proteomes" id="UP000779574">
    <property type="component" value="Unassembled WGS sequence"/>
</dbReference>
<evidence type="ECO:0000313" key="4">
    <source>
        <dbReference type="Proteomes" id="UP000779574"/>
    </source>
</evidence>
<reference evidence="2" key="2">
    <citation type="submission" date="2021-08" db="EMBL/GenBank/DDBJ databases">
        <authorList>
            <person name="Gostincar C."/>
            <person name="Sun X."/>
            <person name="Song Z."/>
            <person name="Gunde-Cimerman N."/>
        </authorList>
    </citation>
    <scope>NUCLEOTIDE SEQUENCE</scope>
    <source>
        <strain evidence="3">EXF-8016</strain>
        <strain evidence="2">EXF-9911</strain>
    </source>
</reference>
<reference evidence="2" key="1">
    <citation type="journal article" date="2021" name="J Fungi (Basel)">
        <title>Virulence traits and population genomics of the black yeast Aureobasidium melanogenum.</title>
        <authorList>
            <person name="Cernosa A."/>
            <person name="Sun X."/>
            <person name="Gostincar C."/>
            <person name="Fang C."/>
            <person name="Gunde-Cimerman N."/>
            <person name="Song Z."/>
        </authorList>
    </citation>
    <scope>NUCLEOTIDE SEQUENCE</scope>
    <source>
        <strain evidence="3">EXF-8016</strain>
        <strain evidence="2">EXF-9911</strain>
    </source>
</reference>
<protein>
    <submittedName>
        <fullName evidence="2">Uncharacterized protein</fullName>
    </submittedName>
</protein>
<evidence type="ECO:0000313" key="2">
    <source>
        <dbReference type="EMBL" id="KAG9701278.1"/>
    </source>
</evidence>
<dbReference type="EMBL" id="JAHFYH010000083">
    <property type="protein sequence ID" value="KAH0214419.1"/>
    <property type="molecule type" value="Genomic_DNA"/>
</dbReference>
<evidence type="ECO:0000256" key="1">
    <source>
        <dbReference type="SAM" id="MobiDB-lite"/>
    </source>
</evidence>
<gene>
    <name evidence="2" type="ORF">KCU76_g144</name>
    <name evidence="3" type="ORF">KCV03_g8458</name>
</gene>
<sequence>MTGIFNLADLESYDHRRSQADSRSQSMVWGSAQPMYSQYPWSAPYPMFDQYSCFSGLYPQPQQSLQETLFNQPYQLPLYSWQTSIQDGLTGPFHGTDFEMEPRTDILSSPTMLRVQSQVEGQALGSSDSAGSSGSPQQLQLMPAGYTRTASPVGTGTAEDLINYVCDTLWRPKGYGGRTLPTSSFEIKSGSIDVSVRFVVESSQNQDANQETDRVFQSEELAQQPLKQVLKILSSCASRIPGEHEICISSDATSTKIRTKHHGLN</sequence>
<feature type="non-terminal residue" evidence="2">
    <location>
        <position position="1"/>
    </location>
</feature>
<organism evidence="2 4">
    <name type="scientific">Aureobasidium melanogenum</name>
    <name type="common">Aureobasidium pullulans var. melanogenum</name>
    <dbReference type="NCBI Taxonomy" id="46634"/>
    <lineage>
        <taxon>Eukaryota</taxon>
        <taxon>Fungi</taxon>
        <taxon>Dikarya</taxon>
        <taxon>Ascomycota</taxon>
        <taxon>Pezizomycotina</taxon>
        <taxon>Dothideomycetes</taxon>
        <taxon>Dothideomycetidae</taxon>
        <taxon>Dothideales</taxon>
        <taxon>Saccotheciaceae</taxon>
        <taxon>Aureobasidium</taxon>
    </lineage>
</organism>
<dbReference type="AlphaFoldDB" id="A0A9P8EZH4"/>
<feature type="region of interest" description="Disordered" evidence="1">
    <location>
        <begin position="120"/>
        <end position="139"/>
    </location>
</feature>
<accession>A0A9P8EZH4</accession>
<feature type="compositionally biased region" description="Low complexity" evidence="1">
    <location>
        <begin position="125"/>
        <end position="135"/>
    </location>
</feature>
<name>A0A9P8EZH4_AURME</name>
<comment type="caution">
    <text evidence="2">The sequence shown here is derived from an EMBL/GenBank/DDBJ whole genome shotgun (WGS) entry which is preliminary data.</text>
</comment>